<dbReference type="PROSITE" id="PS50011">
    <property type="entry name" value="PROTEIN_KINASE_DOM"/>
    <property type="match status" value="1"/>
</dbReference>
<dbReference type="SUPFAM" id="SSF56112">
    <property type="entry name" value="Protein kinase-like (PK-like)"/>
    <property type="match status" value="1"/>
</dbReference>
<sequence length="635" mass="70766">MGCGASVNTGCSSPKRYDDSESLPTVPDYRRSSSVISAGSIIELESFEENQRKKWENMVVENKLPSSARSFFTVSNSTDFADRFNSIWPSFFDDCFETCMYALSGAIIASTDLVNRKAFIWQGIPCLCVMDMILLSLQDDGLNINSKIITQLDVDPASLMVYMELIALKNKVSSSYFSHMETATLRRIVISDASKRADDLDLWMQALDDVIYRTTSVCSQSSDDEDLSYSSTSTGQEGRRQLLLQIASQCQDIVQKLESVRFRNEVAKVLIRVDEARKAPDMKQPMYERKTSDCRKCHDNLPSMIPHGFGNDMFCGTRFRWFRGKLLGQGAFGTVFSAWDVDGNDGKGQVVAVKEVELMGSRAGKVEREISIMSALSHPSIVTLLGSERTDTTLFILMEYAHGGSLADLAKASKGLEETVAREYTAQLLLGLEYLHNNGILHRDIKGANCLLFPAMDNEITSAKGVESLKMIAKLADFGASRMFDVHFGHDLHTDSTGWYKEPSSGRDPAGTINWMAPEIVLDKHAGRSADIWSLGMTVVELMTGKMPWEGLNTMAVLMKIAKSEDLPELPPGLSETGRSFILSCLQREASRRPKARRLISHRWVRMHTFESKKSIPRRGTDTLLEGLLQDSMVS</sequence>
<proteinExistence type="predicted"/>
<evidence type="ECO:0000256" key="5">
    <source>
        <dbReference type="PROSITE-ProRule" id="PRU10141"/>
    </source>
</evidence>
<feature type="domain" description="Protein kinase" evidence="7">
    <location>
        <begin position="321"/>
        <end position="605"/>
    </location>
</feature>
<dbReference type="GO" id="GO:0005524">
    <property type="term" value="F:ATP binding"/>
    <property type="evidence" value="ECO:0007669"/>
    <property type="project" value="UniProtKB-UniRule"/>
</dbReference>
<keyword evidence="4 5" id="KW-0067">ATP-binding</keyword>
<accession>A0A7S4P4Y6</accession>
<dbReference type="PANTHER" id="PTHR48016:SF56">
    <property type="entry name" value="MAPKK KINASE"/>
    <property type="match status" value="1"/>
</dbReference>
<organism evidence="8">
    <name type="scientific">Guillardia theta</name>
    <name type="common">Cryptophyte</name>
    <name type="synonym">Cryptomonas phi</name>
    <dbReference type="NCBI Taxonomy" id="55529"/>
    <lineage>
        <taxon>Eukaryota</taxon>
        <taxon>Cryptophyceae</taxon>
        <taxon>Pyrenomonadales</taxon>
        <taxon>Geminigeraceae</taxon>
        <taxon>Guillardia</taxon>
    </lineage>
</organism>
<evidence type="ECO:0000256" key="3">
    <source>
        <dbReference type="ARBA" id="ARBA00022777"/>
    </source>
</evidence>
<feature type="binding site" evidence="5">
    <location>
        <position position="354"/>
    </location>
    <ligand>
        <name>ATP</name>
        <dbReference type="ChEBI" id="CHEBI:30616"/>
    </ligand>
</feature>
<dbReference type="PROSITE" id="PS00108">
    <property type="entry name" value="PROTEIN_KINASE_ST"/>
    <property type="match status" value="1"/>
</dbReference>
<dbReference type="InterPro" id="IPR011009">
    <property type="entry name" value="Kinase-like_dom_sf"/>
</dbReference>
<dbReference type="PANTHER" id="PTHR48016">
    <property type="entry name" value="MAP KINASE KINASE KINASE SSK2-RELATED-RELATED"/>
    <property type="match status" value="1"/>
</dbReference>
<dbReference type="EMBL" id="HBKN01036893">
    <property type="protein sequence ID" value="CAE2323658.1"/>
    <property type="molecule type" value="Transcribed_RNA"/>
</dbReference>
<name>A0A7S4P4Y6_GUITH</name>
<dbReference type="InterPro" id="IPR017441">
    <property type="entry name" value="Protein_kinase_ATP_BS"/>
</dbReference>
<dbReference type="GO" id="GO:0004672">
    <property type="term" value="F:protein kinase activity"/>
    <property type="evidence" value="ECO:0007669"/>
    <property type="project" value="InterPro"/>
</dbReference>
<keyword evidence="2 5" id="KW-0547">Nucleotide-binding</keyword>
<dbReference type="InterPro" id="IPR008271">
    <property type="entry name" value="Ser/Thr_kinase_AS"/>
</dbReference>
<evidence type="ECO:0000256" key="6">
    <source>
        <dbReference type="SAM" id="MobiDB-lite"/>
    </source>
</evidence>
<protein>
    <recommendedName>
        <fullName evidence="7">Protein kinase domain-containing protein</fullName>
    </recommendedName>
</protein>
<reference evidence="8" key="1">
    <citation type="submission" date="2021-01" db="EMBL/GenBank/DDBJ databases">
        <authorList>
            <person name="Corre E."/>
            <person name="Pelletier E."/>
            <person name="Niang G."/>
            <person name="Scheremetjew M."/>
            <person name="Finn R."/>
            <person name="Kale V."/>
            <person name="Holt S."/>
            <person name="Cochrane G."/>
            <person name="Meng A."/>
            <person name="Brown T."/>
            <person name="Cohen L."/>
        </authorList>
    </citation>
    <scope>NUCLEOTIDE SEQUENCE</scope>
    <source>
        <strain evidence="8">CCMP 2712</strain>
    </source>
</reference>
<evidence type="ECO:0000256" key="4">
    <source>
        <dbReference type="ARBA" id="ARBA00022840"/>
    </source>
</evidence>
<dbReference type="SMART" id="SM00220">
    <property type="entry name" value="S_TKc"/>
    <property type="match status" value="1"/>
</dbReference>
<evidence type="ECO:0000256" key="1">
    <source>
        <dbReference type="ARBA" id="ARBA00022679"/>
    </source>
</evidence>
<dbReference type="InterPro" id="IPR050538">
    <property type="entry name" value="MAP_kinase_kinase_kinase"/>
</dbReference>
<keyword evidence="1" id="KW-0808">Transferase</keyword>
<dbReference type="Gene3D" id="1.10.510.10">
    <property type="entry name" value="Transferase(Phosphotransferase) domain 1"/>
    <property type="match status" value="1"/>
</dbReference>
<feature type="compositionally biased region" description="Polar residues" evidence="6">
    <location>
        <begin position="1"/>
        <end position="12"/>
    </location>
</feature>
<dbReference type="CDD" id="cd06606">
    <property type="entry name" value="STKc_MAPKKK"/>
    <property type="match status" value="1"/>
</dbReference>
<feature type="region of interest" description="Disordered" evidence="6">
    <location>
        <begin position="1"/>
        <end position="28"/>
    </location>
</feature>
<evidence type="ECO:0000256" key="2">
    <source>
        <dbReference type="ARBA" id="ARBA00022741"/>
    </source>
</evidence>
<keyword evidence="3" id="KW-0418">Kinase</keyword>
<evidence type="ECO:0000313" key="8">
    <source>
        <dbReference type="EMBL" id="CAE2323658.1"/>
    </source>
</evidence>
<gene>
    <name evidence="8" type="ORF">GTHE00462_LOCUS28896</name>
</gene>
<evidence type="ECO:0000259" key="7">
    <source>
        <dbReference type="PROSITE" id="PS50011"/>
    </source>
</evidence>
<dbReference type="InterPro" id="IPR000719">
    <property type="entry name" value="Prot_kinase_dom"/>
</dbReference>
<dbReference type="AlphaFoldDB" id="A0A7S4P4Y6"/>
<dbReference type="PROSITE" id="PS00107">
    <property type="entry name" value="PROTEIN_KINASE_ATP"/>
    <property type="match status" value="1"/>
</dbReference>
<dbReference type="Pfam" id="PF00069">
    <property type="entry name" value="Pkinase"/>
    <property type="match status" value="1"/>
</dbReference>